<dbReference type="RefSeq" id="WP_264227557.1">
    <property type="nucleotide sequence ID" value="NZ_CP107716.1"/>
</dbReference>
<name>A0ABY6IXX3_9HYPH</name>
<dbReference type="InterPro" id="IPR013901">
    <property type="entry name" value="Anthrone_oxy"/>
</dbReference>
<proteinExistence type="predicted"/>
<evidence type="ECO:0000256" key="1">
    <source>
        <dbReference type="SAM" id="Phobius"/>
    </source>
</evidence>
<keyword evidence="1" id="KW-0812">Transmembrane</keyword>
<feature type="transmembrane region" description="Helical" evidence="1">
    <location>
        <begin position="84"/>
        <end position="106"/>
    </location>
</feature>
<accession>A0ABY6IXX3</accession>
<feature type="transmembrane region" description="Helical" evidence="1">
    <location>
        <begin position="57"/>
        <end position="77"/>
    </location>
</feature>
<dbReference type="Proteomes" id="UP001163882">
    <property type="component" value="Chromosome"/>
</dbReference>
<evidence type="ECO:0000313" key="2">
    <source>
        <dbReference type="EMBL" id="UYQ74010.1"/>
    </source>
</evidence>
<keyword evidence="3" id="KW-1185">Reference proteome</keyword>
<feature type="transmembrane region" description="Helical" evidence="1">
    <location>
        <begin position="143"/>
        <end position="163"/>
    </location>
</feature>
<dbReference type="EMBL" id="CP107716">
    <property type="protein sequence ID" value="UYQ74010.1"/>
    <property type="molecule type" value="Genomic_DNA"/>
</dbReference>
<keyword evidence="1" id="KW-0472">Membrane</keyword>
<gene>
    <name evidence="2" type="ORF">OF122_09700</name>
</gene>
<evidence type="ECO:0000313" key="3">
    <source>
        <dbReference type="Proteomes" id="UP001163882"/>
    </source>
</evidence>
<reference evidence="2" key="1">
    <citation type="submission" date="2022-10" db="EMBL/GenBank/DDBJ databases">
        <title>YIM 151497 complete genome.</title>
        <authorList>
            <person name="Chen X."/>
        </authorList>
    </citation>
    <scope>NUCLEOTIDE SEQUENCE</scope>
    <source>
        <strain evidence="2">YIM 151497</strain>
    </source>
</reference>
<sequence>MTYFAGILATLAFITSAIMAGFFFAYSISVMWGLDAAAPASAIDGMQGINTVIQNPWFFPNFFGAPVFAVLAAIVFFSMGLRDVGIVFGLAALAYLIGAFGITVAVNVPMNEALGAESIPQEAETARALWVDYSSRWTWWNHIRTLSSIVSTLLCGIAIFLAGRSMA</sequence>
<dbReference type="Pfam" id="PF08592">
    <property type="entry name" value="Anthrone_oxy"/>
    <property type="match status" value="1"/>
</dbReference>
<organism evidence="2 3">
    <name type="scientific">Pelagibacterium flavum</name>
    <dbReference type="NCBI Taxonomy" id="2984530"/>
    <lineage>
        <taxon>Bacteria</taxon>
        <taxon>Pseudomonadati</taxon>
        <taxon>Pseudomonadota</taxon>
        <taxon>Alphaproteobacteria</taxon>
        <taxon>Hyphomicrobiales</taxon>
        <taxon>Devosiaceae</taxon>
        <taxon>Pelagibacterium</taxon>
    </lineage>
</organism>
<protein>
    <submittedName>
        <fullName evidence="2">DUF1772 domain-containing protein</fullName>
    </submittedName>
</protein>
<keyword evidence="1" id="KW-1133">Transmembrane helix</keyword>